<organism evidence="2 3">
    <name type="scientific">Paratrimastix pyriformis</name>
    <dbReference type="NCBI Taxonomy" id="342808"/>
    <lineage>
        <taxon>Eukaryota</taxon>
        <taxon>Metamonada</taxon>
        <taxon>Preaxostyla</taxon>
        <taxon>Paratrimastigidae</taxon>
        <taxon>Paratrimastix</taxon>
    </lineage>
</organism>
<sequence>MGHLQPKAGRTVSITASFPAMQPSSNPRLSRSASARPTTVHLYSLPGGSKVPHDITTWTAHDVRCFLKSLNYDATPFRYTPGRELLLLTRKQLREMLVDGDELDIKLVIDYMRDIDPHHPPRAAEEGPSIWHSVERTLRSFFAPAQEPARAAPTEIREHSS</sequence>
<keyword evidence="3" id="KW-1185">Reference proteome</keyword>
<evidence type="ECO:0008006" key="4">
    <source>
        <dbReference type="Google" id="ProtNLM"/>
    </source>
</evidence>
<dbReference type="EMBL" id="JAPMOS010000019">
    <property type="protein sequence ID" value="KAJ4459513.1"/>
    <property type="molecule type" value="Genomic_DNA"/>
</dbReference>
<name>A0ABQ8UMJ8_9EUKA</name>
<evidence type="ECO:0000256" key="1">
    <source>
        <dbReference type="SAM" id="MobiDB-lite"/>
    </source>
</evidence>
<accession>A0ABQ8UMJ8</accession>
<proteinExistence type="predicted"/>
<dbReference type="Proteomes" id="UP001141327">
    <property type="component" value="Unassembled WGS sequence"/>
</dbReference>
<reference evidence="2" key="1">
    <citation type="journal article" date="2022" name="bioRxiv">
        <title>Genomics of Preaxostyla Flagellates Illuminates Evolutionary Transitions and the Path Towards Mitochondrial Loss.</title>
        <authorList>
            <person name="Novak L.V.F."/>
            <person name="Treitli S.C."/>
            <person name="Pyrih J."/>
            <person name="Halakuc P."/>
            <person name="Pipaliya S.V."/>
            <person name="Vacek V."/>
            <person name="Brzon O."/>
            <person name="Soukal P."/>
            <person name="Eme L."/>
            <person name="Dacks J.B."/>
            <person name="Karnkowska A."/>
            <person name="Elias M."/>
            <person name="Hampl V."/>
        </authorList>
    </citation>
    <scope>NUCLEOTIDE SEQUENCE</scope>
    <source>
        <strain evidence="2">RCP-MX</strain>
    </source>
</reference>
<evidence type="ECO:0000313" key="3">
    <source>
        <dbReference type="Proteomes" id="UP001141327"/>
    </source>
</evidence>
<protein>
    <recommendedName>
        <fullName evidence="4">SAM domain-containing protein</fullName>
    </recommendedName>
</protein>
<feature type="region of interest" description="Disordered" evidence="1">
    <location>
        <begin position="1"/>
        <end position="35"/>
    </location>
</feature>
<gene>
    <name evidence="2" type="ORF">PAPYR_4570</name>
</gene>
<dbReference type="InterPro" id="IPR013761">
    <property type="entry name" value="SAM/pointed_sf"/>
</dbReference>
<comment type="caution">
    <text evidence="2">The sequence shown here is derived from an EMBL/GenBank/DDBJ whole genome shotgun (WGS) entry which is preliminary data.</text>
</comment>
<dbReference type="SUPFAM" id="SSF47769">
    <property type="entry name" value="SAM/Pointed domain"/>
    <property type="match status" value="1"/>
</dbReference>
<evidence type="ECO:0000313" key="2">
    <source>
        <dbReference type="EMBL" id="KAJ4459513.1"/>
    </source>
</evidence>
<feature type="compositionally biased region" description="Polar residues" evidence="1">
    <location>
        <begin position="12"/>
        <end position="35"/>
    </location>
</feature>